<dbReference type="GO" id="GO:0008270">
    <property type="term" value="F:zinc ion binding"/>
    <property type="evidence" value="ECO:0007669"/>
    <property type="project" value="UniProtKB-KW"/>
</dbReference>
<evidence type="ECO:0000313" key="9">
    <source>
        <dbReference type="Proteomes" id="UP001566132"/>
    </source>
</evidence>
<proteinExistence type="predicted"/>
<name>A0ABD1EPL4_HYPHA</name>
<evidence type="ECO:0000313" key="8">
    <source>
        <dbReference type="EMBL" id="KAL1500724.1"/>
    </source>
</evidence>
<dbReference type="PANTHER" id="PTHR46600">
    <property type="entry name" value="THAP DOMAIN-CONTAINING"/>
    <property type="match status" value="1"/>
</dbReference>
<reference evidence="8 9" key="1">
    <citation type="submission" date="2024-05" db="EMBL/GenBank/DDBJ databases">
        <title>Genetic variation in Jamaican populations of the coffee berry borer (Hypothenemus hampei).</title>
        <authorList>
            <person name="Errbii M."/>
            <person name="Myrie A."/>
        </authorList>
    </citation>
    <scope>NUCLEOTIDE SEQUENCE [LARGE SCALE GENOMIC DNA]</scope>
    <source>
        <strain evidence="8">JA-Hopewell-2020-01-JO</strain>
        <tissue evidence="8">Whole body</tissue>
    </source>
</reference>
<dbReference type="InterPro" id="IPR038441">
    <property type="entry name" value="THAP_Znf_sf"/>
</dbReference>
<dbReference type="InterPro" id="IPR026516">
    <property type="entry name" value="THAP1/10"/>
</dbReference>
<evidence type="ECO:0000256" key="6">
    <source>
        <dbReference type="SAM" id="Coils"/>
    </source>
</evidence>
<keyword evidence="9" id="KW-1185">Reference proteome</keyword>
<dbReference type="Pfam" id="PF05485">
    <property type="entry name" value="THAP"/>
    <property type="match status" value="1"/>
</dbReference>
<dbReference type="AlphaFoldDB" id="A0ABD1EPL4"/>
<dbReference type="Gene3D" id="6.20.210.20">
    <property type="entry name" value="THAP domain"/>
    <property type="match status" value="1"/>
</dbReference>
<evidence type="ECO:0000256" key="1">
    <source>
        <dbReference type="ARBA" id="ARBA00022723"/>
    </source>
</evidence>
<accession>A0ABD1EPL4</accession>
<keyword evidence="6" id="KW-0175">Coiled coil</keyword>
<dbReference type="PANTHER" id="PTHR46600:SF11">
    <property type="entry name" value="THAP DOMAIN-CONTAINING PROTEIN 10"/>
    <property type="match status" value="1"/>
</dbReference>
<dbReference type="SMART" id="SM00692">
    <property type="entry name" value="DM3"/>
    <property type="match status" value="1"/>
</dbReference>
<feature type="coiled-coil region" evidence="6">
    <location>
        <begin position="184"/>
        <end position="218"/>
    </location>
</feature>
<dbReference type="InterPro" id="IPR006612">
    <property type="entry name" value="THAP_Znf"/>
</dbReference>
<evidence type="ECO:0000256" key="3">
    <source>
        <dbReference type="ARBA" id="ARBA00022833"/>
    </source>
</evidence>
<sequence>MPVCIVKGCNNRTSQVSHKQINEETKFEEKITFHRFPKDEALRKKWMMIMELSEETYNKKDLYLCSMHFENSCFDSKSEKIRRLKLGAVPHLTRKRMHYENVELHSQKKILTVDSIDTDSLFAASTSSQVPCTITQSTSRKSGQTTNLASRISEMCDKSTLVSPQRICNSPIKVQLRNIIKKERKSHSLELRRVKRDLNKKKKRIRSLKSLLTVLKKKFLITEEQQDALNTEGILYEHLLNIKKGVQGTIL</sequence>
<comment type="caution">
    <text evidence="8">The sequence shown here is derived from an EMBL/GenBank/DDBJ whole genome shotgun (WGS) entry which is preliminary data.</text>
</comment>
<evidence type="ECO:0000256" key="2">
    <source>
        <dbReference type="ARBA" id="ARBA00022771"/>
    </source>
</evidence>
<keyword evidence="3" id="KW-0862">Zinc</keyword>
<dbReference type="Proteomes" id="UP001566132">
    <property type="component" value="Unassembled WGS sequence"/>
</dbReference>
<evidence type="ECO:0000259" key="7">
    <source>
        <dbReference type="PROSITE" id="PS50950"/>
    </source>
</evidence>
<keyword evidence="1" id="KW-0479">Metal-binding</keyword>
<gene>
    <name evidence="8" type="ORF">ABEB36_006171</name>
</gene>
<dbReference type="EMBL" id="JBDJPC010000005">
    <property type="protein sequence ID" value="KAL1500724.1"/>
    <property type="molecule type" value="Genomic_DNA"/>
</dbReference>
<organism evidence="8 9">
    <name type="scientific">Hypothenemus hampei</name>
    <name type="common">Coffee berry borer</name>
    <dbReference type="NCBI Taxonomy" id="57062"/>
    <lineage>
        <taxon>Eukaryota</taxon>
        <taxon>Metazoa</taxon>
        <taxon>Ecdysozoa</taxon>
        <taxon>Arthropoda</taxon>
        <taxon>Hexapoda</taxon>
        <taxon>Insecta</taxon>
        <taxon>Pterygota</taxon>
        <taxon>Neoptera</taxon>
        <taxon>Endopterygota</taxon>
        <taxon>Coleoptera</taxon>
        <taxon>Polyphaga</taxon>
        <taxon>Cucujiformia</taxon>
        <taxon>Curculionidae</taxon>
        <taxon>Scolytinae</taxon>
        <taxon>Hypothenemus</taxon>
    </lineage>
</organism>
<evidence type="ECO:0000256" key="4">
    <source>
        <dbReference type="ARBA" id="ARBA00023125"/>
    </source>
</evidence>
<keyword evidence="2 5" id="KW-0863">Zinc-finger</keyword>
<dbReference type="SUPFAM" id="SSF57716">
    <property type="entry name" value="Glucocorticoid receptor-like (DNA-binding domain)"/>
    <property type="match status" value="1"/>
</dbReference>
<dbReference type="PROSITE" id="PS50950">
    <property type="entry name" value="ZF_THAP"/>
    <property type="match status" value="1"/>
</dbReference>
<evidence type="ECO:0000256" key="5">
    <source>
        <dbReference type="PROSITE-ProRule" id="PRU00309"/>
    </source>
</evidence>
<dbReference type="SMART" id="SM00980">
    <property type="entry name" value="THAP"/>
    <property type="match status" value="1"/>
</dbReference>
<dbReference type="GO" id="GO:0003677">
    <property type="term" value="F:DNA binding"/>
    <property type="evidence" value="ECO:0007669"/>
    <property type="project" value="UniProtKB-UniRule"/>
</dbReference>
<keyword evidence="4 5" id="KW-0238">DNA-binding</keyword>
<protein>
    <recommendedName>
        <fullName evidence="7">THAP-type domain-containing protein</fullName>
    </recommendedName>
</protein>
<feature type="domain" description="THAP-type" evidence="7">
    <location>
        <begin position="1"/>
        <end position="93"/>
    </location>
</feature>